<dbReference type="AlphaFoldDB" id="A0A553ZC38"/>
<dbReference type="GO" id="GO:0016705">
    <property type="term" value="F:oxidoreductase activity, acting on paired donors, with incorporation or reduction of molecular oxygen"/>
    <property type="evidence" value="ECO:0007669"/>
    <property type="project" value="InterPro"/>
</dbReference>
<dbReference type="PANTHER" id="PTHR43244">
    <property type="match status" value="1"/>
</dbReference>
<dbReference type="OrthoDB" id="5723200at2"/>
<feature type="domain" description="Luciferase-like" evidence="2">
    <location>
        <begin position="32"/>
        <end position="247"/>
    </location>
</feature>
<dbReference type="SUPFAM" id="SSF51679">
    <property type="entry name" value="Bacterial luciferase-like"/>
    <property type="match status" value="1"/>
</dbReference>
<evidence type="ECO:0000256" key="1">
    <source>
        <dbReference type="ARBA" id="ARBA00023002"/>
    </source>
</evidence>
<sequence>MRSDRPAPAWEEHNTMEIGIGLPVLRPDPGLSIVDWARHAESRGFSTVGSTDRLVYDQYEPLTALAVAAGATSRIRLTTSILLAPLRANHALFAKSAATLDRLSGGRLVLGLAPGAREDDYGASGLEFRRRGKLFDALLEQAAGQWQDHDGTGPRPATPGGPPLLLGGFTKSALRRMVTYGRGWVAGAQGVENFRALLPGVRQAWQEAGKAGEPRLVATAHFALGPDAEQRLHTSLAHYYTSGTYTQKSIEAGLATPEDVAREVAAYAEAGCDELILFPHGGGQEQVDLLADAVGL</sequence>
<dbReference type="Gene3D" id="3.20.20.30">
    <property type="entry name" value="Luciferase-like domain"/>
    <property type="match status" value="1"/>
</dbReference>
<proteinExistence type="predicted"/>
<accession>A0A553ZC38</accession>
<keyword evidence="4" id="KW-1185">Reference proteome</keyword>
<reference evidence="3 4" key="1">
    <citation type="submission" date="2019-07" db="EMBL/GenBank/DDBJ databases">
        <title>Draft genome for Streptomyces benahoarensis MZ03-48.</title>
        <authorList>
            <person name="Gonzalez-Pimentel J.L."/>
        </authorList>
    </citation>
    <scope>NUCLEOTIDE SEQUENCE [LARGE SCALE GENOMIC DNA]</scope>
    <source>
        <strain evidence="3 4">MZ03-48</strain>
    </source>
</reference>
<evidence type="ECO:0000313" key="4">
    <source>
        <dbReference type="Proteomes" id="UP000320888"/>
    </source>
</evidence>
<dbReference type="InterPro" id="IPR011251">
    <property type="entry name" value="Luciferase-like_dom"/>
</dbReference>
<evidence type="ECO:0000313" key="3">
    <source>
        <dbReference type="EMBL" id="TSB39005.1"/>
    </source>
</evidence>
<dbReference type="PANTHER" id="PTHR43244:SF1">
    <property type="entry name" value="5,10-METHYLENETETRAHYDROMETHANOPTERIN REDUCTASE"/>
    <property type="match status" value="1"/>
</dbReference>
<name>A0A553ZC38_9ACTN</name>
<gene>
    <name evidence="3" type="ORF">FNZ23_16270</name>
</gene>
<dbReference type="EMBL" id="VKLS01000188">
    <property type="protein sequence ID" value="TSB39005.1"/>
    <property type="molecule type" value="Genomic_DNA"/>
</dbReference>
<protein>
    <submittedName>
        <fullName evidence="3">LLM class flavin-dependent oxidoreductase</fullName>
    </submittedName>
</protein>
<dbReference type="Pfam" id="PF00296">
    <property type="entry name" value="Bac_luciferase"/>
    <property type="match status" value="1"/>
</dbReference>
<comment type="caution">
    <text evidence="3">The sequence shown here is derived from an EMBL/GenBank/DDBJ whole genome shotgun (WGS) entry which is preliminary data.</text>
</comment>
<dbReference type="InterPro" id="IPR036661">
    <property type="entry name" value="Luciferase-like_sf"/>
</dbReference>
<dbReference type="Proteomes" id="UP000320888">
    <property type="component" value="Unassembled WGS sequence"/>
</dbReference>
<dbReference type="InterPro" id="IPR050564">
    <property type="entry name" value="F420-G6PD/mer"/>
</dbReference>
<evidence type="ECO:0000259" key="2">
    <source>
        <dbReference type="Pfam" id="PF00296"/>
    </source>
</evidence>
<keyword evidence="1" id="KW-0560">Oxidoreductase</keyword>
<organism evidence="3 4">
    <name type="scientific">Streptomyces benahoarensis</name>
    <dbReference type="NCBI Taxonomy" id="2595054"/>
    <lineage>
        <taxon>Bacteria</taxon>
        <taxon>Bacillati</taxon>
        <taxon>Actinomycetota</taxon>
        <taxon>Actinomycetes</taxon>
        <taxon>Kitasatosporales</taxon>
        <taxon>Streptomycetaceae</taxon>
        <taxon>Streptomyces</taxon>
    </lineage>
</organism>